<keyword evidence="2" id="KW-0560">Oxidoreductase</keyword>
<evidence type="ECO:0008006" key="5">
    <source>
        <dbReference type="Google" id="ProtNLM"/>
    </source>
</evidence>
<accession>A0A6J5GY34</accession>
<dbReference type="Pfam" id="PF00866">
    <property type="entry name" value="Ring_hydroxyl_B"/>
    <property type="match status" value="1"/>
</dbReference>
<dbReference type="PANTHER" id="PTHR41534">
    <property type="entry name" value="BLR3401 PROTEIN"/>
    <property type="match status" value="1"/>
</dbReference>
<dbReference type="PANTHER" id="PTHR41534:SF1">
    <property type="entry name" value="BLR3401 PROTEIN"/>
    <property type="match status" value="1"/>
</dbReference>
<dbReference type="EMBL" id="CADIKL010000051">
    <property type="protein sequence ID" value="CAB3806995.1"/>
    <property type="molecule type" value="Genomic_DNA"/>
</dbReference>
<reference evidence="3 4" key="1">
    <citation type="submission" date="2020-04" db="EMBL/GenBank/DDBJ databases">
        <authorList>
            <person name="De Canck E."/>
        </authorList>
    </citation>
    <scope>NUCLEOTIDE SEQUENCE [LARGE SCALE GENOMIC DNA]</scope>
    <source>
        <strain evidence="3 4">LMG 28688</strain>
    </source>
</reference>
<proteinExistence type="inferred from homology"/>
<dbReference type="GO" id="GO:0016491">
    <property type="term" value="F:oxidoreductase activity"/>
    <property type="evidence" value="ECO:0007669"/>
    <property type="project" value="UniProtKB-KW"/>
</dbReference>
<organism evidence="3 4">
    <name type="scientific">Paraburkholderia caffeinitolerans</name>
    <dbReference type="NCBI Taxonomy" id="1723730"/>
    <lineage>
        <taxon>Bacteria</taxon>
        <taxon>Pseudomonadati</taxon>
        <taxon>Pseudomonadota</taxon>
        <taxon>Betaproteobacteria</taxon>
        <taxon>Burkholderiales</taxon>
        <taxon>Burkholderiaceae</taxon>
        <taxon>Paraburkholderia</taxon>
    </lineage>
</organism>
<protein>
    <recommendedName>
        <fullName evidence="5">Aromatic-ring-hydroxylating dioxygenase subunit beta</fullName>
    </recommendedName>
</protein>
<dbReference type="AlphaFoldDB" id="A0A6J5GY34"/>
<dbReference type="CDD" id="cd00667">
    <property type="entry name" value="ring_hydroxylating_dioxygenases_beta"/>
    <property type="match status" value="1"/>
</dbReference>
<evidence type="ECO:0000313" key="4">
    <source>
        <dbReference type="Proteomes" id="UP000494119"/>
    </source>
</evidence>
<dbReference type="Proteomes" id="UP000494119">
    <property type="component" value="Unassembled WGS sequence"/>
</dbReference>
<name>A0A6J5GY34_9BURK</name>
<evidence type="ECO:0000256" key="2">
    <source>
        <dbReference type="ARBA" id="ARBA00023002"/>
    </source>
</evidence>
<dbReference type="GO" id="GO:0019380">
    <property type="term" value="P:3-phenylpropionate catabolic process"/>
    <property type="evidence" value="ECO:0007669"/>
    <property type="project" value="TreeGrafter"/>
</dbReference>
<dbReference type="Gene3D" id="3.10.450.50">
    <property type="match status" value="1"/>
</dbReference>
<dbReference type="RefSeq" id="WP_175197960.1">
    <property type="nucleotide sequence ID" value="NZ_CADIKL010000051.1"/>
</dbReference>
<evidence type="ECO:0000256" key="1">
    <source>
        <dbReference type="ARBA" id="ARBA00009570"/>
    </source>
</evidence>
<evidence type="ECO:0000313" key="3">
    <source>
        <dbReference type="EMBL" id="CAB3806995.1"/>
    </source>
</evidence>
<dbReference type="InterPro" id="IPR032710">
    <property type="entry name" value="NTF2-like_dom_sf"/>
</dbReference>
<dbReference type="InterPro" id="IPR000391">
    <property type="entry name" value="Rng_hydr_dOase-bsu"/>
</dbReference>
<keyword evidence="4" id="KW-1185">Reference proteome</keyword>
<comment type="similarity">
    <text evidence="1">Belongs to the bacterial ring-hydroxylating dioxygenase beta subunit family.</text>
</comment>
<dbReference type="SUPFAM" id="SSF54427">
    <property type="entry name" value="NTF2-like"/>
    <property type="match status" value="1"/>
</dbReference>
<sequence length="180" mass="20589">MLNDPTFDLSTVAARSASVDGQLDAALRAEAEQFLYREARLLDTRAFDAWLDLWTPDGMYWLPHEPGQTSARDHISLFWEDATLREVRARRLSNARNWSQQPPTRTARLVGNVIVDGHDEAGRLIVHSTLFVTEWRLGQRTLAGLVTHKLDTRGDEWKIYLKRVDLINSTDAFANLEVFL</sequence>
<gene>
    <name evidence="3" type="ORF">LMG28688_06460</name>
</gene>